<accession>A0ABS5IB20</accession>
<dbReference type="Proteomes" id="UP000680714">
    <property type="component" value="Unassembled WGS sequence"/>
</dbReference>
<proteinExistence type="predicted"/>
<protein>
    <recommendedName>
        <fullName evidence="4">Secreted protein</fullName>
    </recommendedName>
</protein>
<evidence type="ECO:0000256" key="1">
    <source>
        <dbReference type="SAM" id="SignalP"/>
    </source>
</evidence>
<name>A0ABS5IB20_9PROT</name>
<organism evidence="2 3">
    <name type="scientific">Magnetospirillum sulfuroxidans</name>
    <dbReference type="NCBI Taxonomy" id="611300"/>
    <lineage>
        <taxon>Bacteria</taxon>
        <taxon>Pseudomonadati</taxon>
        <taxon>Pseudomonadota</taxon>
        <taxon>Alphaproteobacteria</taxon>
        <taxon>Rhodospirillales</taxon>
        <taxon>Rhodospirillaceae</taxon>
        <taxon>Magnetospirillum</taxon>
    </lineage>
</organism>
<evidence type="ECO:0008006" key="4">
    <source>
        <dbReference type="Google" id="ProtNLM"/>
    </source>
</evidence>
<gene>
    <name evidence="2" type="ORF">KEC16_04190</name>
</gene>
<evidence type="ECO:0000313" key="3">
    <source>
        <dbReference type="Proteomes" id="UP000680714"/>
    </source>
</evidence>
<dbReference type="EMBL" id="JAGTUF010000002">
    <property type="protein sequence ID" value="MBR9970908.1"/>
    <property type="molecule type" value="Genomic_DNA"/>
</dbReference>
<dbReference type="RefSeq" id="WP_211546421.1">
    <property type="nucleotide sequence ID" value="NZ_JAGTUF010000002.1"/>
</dbReference>
<sequence length="188" mass="19949">MSRPRLTALSFCMLVALGNSAMASGGGEEGGGKVPAIELSKGVKDMVLHPASGISDPVPAIRLNVTQFSYPGVPERASCRTVIRVENGSPATIAFYTLIRTFDGEKQPLGTWMTPSGKLAPGESSERLYSCKIARYMVLDRGSAGGWPNTCHIDGIDRTPCPIELTFDVNIDFLPDSAPAPGKADAKH</sequence>
<feature type="chain" id="PRO_5047526983" description="Secreted protein" evidence="1">
    <location>
        <begin position="24"/>
        <end position="188"/>
    </location>
</feature>
<reference evidence="2 3" key="1">
    <citation type="submission" date="2021-04" db="EMBL/GenBank/DDBJ databases">
        <title>Magnetospirillum sulfuroxidans sp. nov., a facultative chemolithoautotrophic sulfur-oxidizing alphaproteobacterium isolated from freshwater sediment and proposals for Paramagetospirillum gen. nov., and Magnetospirillaceae fam. nov.</title>
        <authorList>
            <person name="Koziaeva V."/>
            <person name="Geelhoed J.S."/>
            <person name="Sorokin D.Y."/>
            <person name="Grouzdev D.S."/>
        </authorList>
    </citation>
    <scope>NUCLEOTIDE SEQUENCE [LARGE SCALE GENOMIC DNA]</scope>
    <source>
        <strain evidence="2 3">J10</strain>
    </source>
</reference>
<comment type="caution">
    <text evidence="2">The sequence shown here is derived from an EMBL/GenBank/DDBJ whole genome shotgun (WGS) entry which is preliminary data.</text>
</comment>
<keyword evidence="1" id="KW-0732">Signal</keyword>
<keyword evidence="3" id="KW-1185">Reference proteome</keyword>
<evidence type="ECO:0000313" key="2">
    <source>
        <dbReference type="EMBL" id="MBR9970908.1"/>
    </source>
</evidence>
<feature type="signal peptide" evidence="1">
    <location>
        <begin position="1"/>
        <end position="23"/>
    </location>
</feature>